<evidence type="ECO:0000256" key="2">
    <source>
        <dbReference type="ARBA" id="ARBA00022857"/>
    </source>
</evidence>
<reference evidence="4" key="1">
    <citation type="journal article" date="2020" name="Stud. Mycol.">
        <title>101 Dothideomycetes genomes: a test case for predicting lifestyles and emergence of pathogens.</title>
        <authorList>
            <person name="Haridas S."/>
            <person name="Albert R."/>
            <person name="Binder M."/>
            <person name="Bloem J."/>
            <person name="Labutti K."/>
            <person name="Salamov A."/>
            <person name="Andreopoulos B."/>
            <person name="Baker S."/>
            <person name="Barry K."/>
            <person name="Bills G."/>
            <person name="Bluhm B."/>
            <person name="Cannon C."/>
            <person name="Castanera R."/>
            <person name="Culley D."/>
            <person name="Daum C."/>
            <person name="Ezra D."/>
            <person name="Gonzalez J."/>
            <person name="Henrissat B."/>
            <person name="Kuo A."/>
            <person name="Liang C."/>
            <person name="Lipzen A."/>
            <person name="Lutzoni F."/>
            <person name="Magnuson J."/>
            <person name="Mondo S."/>
            <person name="Nolan M."/>
            <person name="Ohm R."/>
            <person name="Pangilinan J."/>
            <person name="Park H.-J."/>
            <person name="Ramirez L."/>
            <person name="Alfaro M."/>
            <person name="Sun H."/>
            <person name="Tritt A."/>
            <person name="Yoshinaga Y."/>
            <person name="Zwiers L.-H."/>
            <person name="Turgeon B."/>
            <person name="Goodwin S."/>
            <person name="Spatafora J."/>
            <person name="Crous P."/>
            <person name="Grigoriev I."/>
        </authorList>
    </citation>
    <scope>NUCLEOTIDE SEQUENCE</scope>
    <source>
        <strain evidence="4">CBS 125425</strain>
    </source>
</reference>
<sequence>MLQRLKLLEHINPGAAHRNVADSIPPPQLHKMSLPYNKVLVLGATSGIGLAYAEKIVEDGKKAIVVGRRKENLDAFVEKHGKDKAEAITFDITQVGTIPNFVEDITKRHPDLDCVLLNSGIQRGFDFAQPETVDLDVLDLELTTNYIAHVHLTQAFLPHLQKQSKQTALVYTSSGLALVPSVKRLNYCASKAALHHFLLCLREQMKDGPGNVKVIEIFPPAVQTELHDEKHQPDIKNGRQMGMPLDEFTAESWAKLVQGDDQIAVGMADRLFALFENTRQQQFQKMVEMMKGH</sequence>
<evidence type="ECO:0000256" key="1">
    <source>
        <dbReference type="ARBA" id="ARBA00006484"/>
    </source>
</evidence>
<comment type="caution">
    <text evidence="4">The sequence shown here is derived from an EMBL/GenBank/DDBJ whole genome shotgun (WGS) entry which is preliminary data.</text>
</comment>
<evidence type="ECO:0000256" key="3">
    <source>
        <dbReference type="ARBA" id="ARBA00023002"/>
    </source>
</evidence>
<keyword evidence="5" id="KW-1185">Reference proteome</keyword>
<dbReference type="PRINTS" id="PR00081">
    <property type="entry name" value="GDHRDH"/>
</dbReference>
<dbReference type="AlphaFoldDB" id="A0A9P4V0I5"/>
<dbReference type="Proteomes" id="UP000799444">
    <property type="component" value="Unassembled WGS sequence"/>
</dbReference>
<dbReference type="GO" id="GO:0016491">
    <property type="term" value="F:oxidoreductase activity"/>
    <property type="evidence" value="ECO:0007669"/>
    <property type="project" value="UniProtKB-KW"/>
</dbReference>
<dbReference type="PANTHER" id="PTHR43669:SF11">
    <property type="entry name" value="SHORT-CHAIN DEHYDROGENASE_OXIDOREDUCTASE"/>
    <property type="match status" value="1"/>
</dbReference>
<keyword evidence="2" id="KW-0521">NADP</keyword>
<dbReference type="InterPro" id="IPR002347">
    <property type="entry name" value="SDR_fam"/>
</dbReference>
<dbReference type="PANTHER" id="PTHR43669">
    <property type="entry name" value="5-KETO-D-GLUCONATE 5-REDUCTASE"/>
    <property type="match status" value="1"/>
</dbReference>
<dbReference type="OrthoDB" id="37659at2759"/>
<organism evidence="4 5">
    <name type="scientific">Polyplosphaeria fusca</name>
    <dbReference type="NCBI Taxonomy" id="682080"/>
    <lineage>
        <taxon>Eukaryota</taxon>
        <taxon>Fungi</taxon>
        <taxon>Dikarya</taxon>
        <taxon>Ascomycota</taxon>
        <taxon>Pezizomycotina</taxon>
        <taxon>Dothideomycetes</taxon>
        <taxon>Pleosporomycetidae</taxon>
        <taxon>Pleosporales</taxon>
        <taxon>Tetraplosphaeriaceae</taxon>
        <taxon>Polyplosphaeria</taxon>
    </lineage>
</organism>
<dbReference type="PROSITE" id="PS00061">
    <property type="entry name" value="ADH_SHORT"/>
    <property type="match status" value="1"/>
</dbReference>
<evidence type="ECO:0000313" key="5">
    <source>
        <dbReference type="Proteomes" id="UP000799444"/>
    </source>
</evidence>
<accession>A0A9P4V0I5</accession>
<dbReference type="EMBL" id="ML996137">
    <property type="protein sequence ID" value="KAF2735342.1"/>
    <property type="molecule type" value="Genomic_DNA"/>
</dbReference>
<dbReference type="InterPro" id="IPR036291">
    <property type="entry name" value="NAD(P)-bd_dom_sf"/>
</dbReference>
<keyword evidence="3" id="KW-0560">Oxidoreductase</keyword>
<comment type="similarity">
    <text evidence="1">Belongs to the short-chain dehydrogenases/reductases (SDR) family.</text>
</comment>
<dbReference type="Gene3D" id="3.40.50.720">
    <property type="entry name" value="NAD(P)-binding Rossmann-like Domain"/>
    <property type="match status" value="1"/>
</dbReference>
<gene>
    <name evidence="4" type="ORF">EJ04DRAFT_511885</name>
</gene>
<name>A0A9P4V0I5_9PLEO</name>
<protein>
    <submittedName>
        <fullName evidence="4">Short-chain dehydrogenase/ reductase-like protein</fullName>
    </submittedName>
</protein>
<evidence type="ECO:0000313" key="4">
    <source>
        <dbReference type="EMBL" id="KAF2735342.1"/>
    </source>
</evidence>
<dbReference type="SUPFAM" id="SSF51735">
    <property type="entry name" value="NAD(P)-binding Rossmann-fold domains"/>
    <property type="match status" value="1"/>
</dbReference>
<dbReference type="Pfam" id="PF00106">
    <property type="entry name" value="adh_short"/>
    <property type="match status" value="1"/>
</dbReference>
<dbReference type="InterPro" id="IPR020904">
    <property type="entry name" value="Sc_DH/Rdtase_CS"/>
</dbReference>
<proteinExistence type="inferred from homology"/>